<reference evidence="1" key="2">
    <citation type="journal article" date="2015" name="Fish Shellfish Immunol.">
        <title>Early steps in the European eel (Anguilla anguilla)-Vibrio vulnificus interaction in the gills: Role of the RtxA13 toxin.</title>
        <authorList>
            <person name="Callol A."/>
            <person name="Pajuelo D."/>
            <person name="Ebbesson L."/>
            <person name="Teles M."/>
            <person name="MacKenzie S."/>
            <person name="Amaro C."/>
        </authorList>
    </citation>
    <scope>NUCLEOTIDE SEQUENCE</scope>
</reference>
<reference evidence="1" key="1">
    <citation type="submission" date="2014-11" db="EMBL/GenBank/DDBJ databases">
        <authorList>
            <person name="Amaro Gonzalez C."/>
        </authorList>
    </citation>
    <scope>NUCLEOTIDE SEQUENCE</scope>
</reference>
<organism evidence="1">
    <name type="scientific">Anguilla anguilla</name>
    <name type="common">European freshwater eel</name>
    <name type="synonym">Muraena anguilla</name>
    <dbReference type="NCBI Taxonomy" id="7936"/>
    <lineage>
        <taxon>Eukaryota</taxon>
        <taxon>Metazoa</taxon>
        <taxon>Chordata</taxon>
        <taxon>Craniata</taxon>
        <taxon>Vertebrata</taxon>
        <taxon>Euteleostomi</taxon>
        <taxon>Actinopterygii</taxon>
        <taxon>Neopterygii</taxon>
        <taxon>Teleostei</taxon>
        <taxon>Anguilliformes</taxon>
        <taxon>Anguillidae</taxon>
        <taxon>Anguilla</taxon>
    </lineage>
</organism>
<proteinExistence type="predicted"/>
<name>A0A0E9WUJ4_ANGAN</name>
<sequence length="89" mass="9863">MCTLHCKAVSSHCRVQTLKLHTHTSGKYNLGLEGSRFGTTATQCRQFTRQAKDQRSPGTGRTAFRFKLLGVMSPSVVEVHILINTSQQS</sequence>
<protein>
    <submittedName>
        <fullName evidence="1">Uncharacterized protein</fullName>
    </submittedName>
</protein>
<accession>A0A0E9WUJ4</accession>
<dbReference type="AlphaFoldDB" id="A0A0E9WUJ4"/>
<evidence type="ECO:0000313" key="1">
    <source>
        <dbReference type="EMBL" id="JAH93178.1"/>
    </source>
</evidence>
<dbReference type="EMBL" id="GBXM01015399">
    <property type="protein sequence ID" value="JAH93178.1"/>
    <property type="molecule type" value="Transcribed_RNA"/>
</dbReference>